<dbReference type="Pfam" id="PF18047">
    <property type="entry name" value="PatG_D"/>
    <property type="match status" value="1"/>
</dbReference>
<accession>A0A0L8LF09</accession>
<dbReference type="InterPro" id="IPR040483">
    <property type="entry name" value="PatG_dom"/>
</dbReference>
<dbReference type="AlphaFoldDB" id="A0A0L8LF09"/>
<dbReference type="OrthoDB" id="4174481at2"/>
<proteinExistence type="predicted"/>
<evidence type="ECO:0000256" key="1">
    <source>
        <dbReference type="SAM" id="MobiDB-lite"/>
    </source>
</evidence>
<dbReference type="PATRIC" id="fig|1938.6.peg.34"/>
<feature type="compositionally biased region" description="Low complexity" evidence="1">
    <location>
        <begin position="8"/>
        <end position="19"/>
    </location>
</feature>
<evidence type="ECO:0000313" key="4">
    <source>
        <dbReference type="Proteomes" id="UP000037023"/>
    </source>
</evidence>
<dbReference type="RefSeq" id="WP_033200954.1">
    <property type="nucleotide sequence ID" value="NZ_LGUP01000001.1"/>
</dbReference>
<gene>
    <name evidence="3" type="ORF">ADK34_00160</name>
</gene>
<reference evidence="3 4" key="1">
    <citation type="submission" date="2015-06" db="EMBL/GenBank/DDBJ databases">
        <authorList>
            <person name="Hoefler B.C."/>
            <person name="Straight P.D."/>
        </authorList>
    </citation>
    <scope>NUCLEOTIDE SEQUENCE [LARGE SCALE GENOMIC DNA]</scope>
    <source>
        <strain evidence="3 4">NRRL 3427</strain>
    </source>
</reference>
<dbReference type="Proteomes" id="UP000037023">
    <property type="component" value="Unassembled WGS sequence"/>
</dbReference>
<feature type="region of interest" description="Disordered" evidence="1">
    <location>
        <begin position="1"/>
        <end position="23"/>
    </location>
</feature>
<organism evidence="3 4">
    <name type="scientific">Streptomyces viridochromogenes</name>
    <dbReference type="NCBI Taxonomy" id="1938"/>
    <lineage>
        <taxon>Bacteria</taxon>
        <taxon>Bacillati</taxon>
        <taxon>Actinomycetota</taxon>
        <taxon>Actinomycetes</taxon>
        <taxon>Kitasatosporales</taxon>
        <taxon>Streptomycetaceae</taxon>
        <taxon>Streptomyces</taxon>
    </lineage>
</organism>
<comment type="caution">
    <text evidence="3">The sequence shown here is derived from an EMBL/GenBank/DDBJ whole genome shotgun (WGS) entry which is preliminary data.</text>
</comment>
<name>A0A0L8LF09_STRVR</name>
<dbReference type="EMBL" id="LGUP01000001">
    <property type="protein sequence ID" value="KOG36694.1"/>
    <property type="molecule type" value="Genomic_DNA"/>
</dbReference>
<protein>
    <recommendedName>
        <fullName evidence="2">PatG domain-containing protein</fullName>
    </recommendedName>
</protein>
<evidence type="ECO:0000259" key="2">
    <source>
        <dbReference type="Pfam" id="PF18047"/>
    </source>
</evidence>
<feature type="domain" description="PatG" evidence="2">
    <location>
        <begin position="28"/>
        <end position="197"/>
    </location>
</feature>
<sequence>MSDDTVMPEAATAAPPAAETPHEHRHPFVFAIGRIHARFRDPGVEQEFNQVVSGTDTNGLTTDEVLRDVLARPENLYLARQMQYVLTIQGVDTYDVVPSYSGDYDKLVGTLRSVPTALDLDVVVGVRGHAEGSSCAGLALPVVEFQQLYSFDRRSLFKAIQKPDGMSTKRFRAIADEVLTKILQITENSGGTPADRAANFVACRYAAVYLRTFEAFATDYALTAITVQPAAVGGDEGVMSFTVTYTSRTTDLRESYSVQVSTQYMNPYLLTRLTPSL</sequence>
<evidence type="ECO:0000313" key="3">
    <source>
        <dbReference type="EMBL" id="KOG36694.1"/>
    </source>
</evidence>